<sequence>MVKVDLMSSKDNSPPPMWLPHPTPVERWLKDFTAFQPWQDFLHNNYSLEFTAWIRNYKNASSQQQFETSTLCF</sequence>
<evidence type="ECO:0000313" key="2">
    <source>
        <dbReference type="Proteomes" id="UP000242254"/>
    </source>
</evidence>
<evidence type="ECO:0000313" key="1">
    <source>
        <dbReference type="EMBL" id="PHZ13491.1"/>
    </source>
</evidence>
<organism evidence="1 2">
    <name type="scientific">Rhizopus microsporus ATCC 52813</name>
    <dbReference type="NCBI Taxonomy" id="1340429"/>
    <lineage>
        <taxon>Eukaryota</taxon>
        <taxon>Fungi</taxon>
        <taxon>Fungi incertae sedis</taxon>
        <taxon>Mucoromycota</taxon>
        <taxon>Mucoromycotina</taxon>
        <taxon>Mucoromycetes</taxon>
        <taxon>Mucorales</taxon>
        <taxon>Mucorineae</taxon>
        <taxon>Rhizopodaceae</taxon>
        <taxon>Rhizopus</taxon>
    </lineage>
</organism>
<accession>A0A2G4SXJ6</accession>
<dbReference type="EMBL" id="KZ303847">
    <property type="protein sequence ID" value="PHZ13491.1"/>
    <property type="molecule type" value="Genomic_DNA"/>
</dbReference>
<name>A0A2G4SXJ6_RHIZD</name>
<proteinExistence type="predicted"/>
<reference evidence="1 2" key="1">
    <citation type="journal article" date="2016" name="Proc. Natl. Acad. Sci. U.S.A.">
        <title>Lipid metabolic changes in an early divergent fungus govern the establishment of a mutualistic symbiosis with endobacteria.</title>
        <authorList>
            <person name="Lastovetsky O.A."/>
            <person name="Gaspar M.L."/>
            <person name="Mondo S.J."/>
            <person name="LaButti K.M."/>
            <person name="Sandor L."/>
            <person name="Grigoriev I.V."/>
            <person name="Henry S.A."/>
            <person name="Pawlowska T.E."/>
        </authorList>
    </citation>
    <scope>NUCLEOTIDE SEQUENCE [LARGE SCALE GENOMIC DNA]</scope>
    <source>
        <strain evidence="1 2">ATCC 52813</strain>
    </source>
</reference>
<dbReference type="RefSeq" id="XP_023467199.1">
    <property type="nucleotide sequence ID" value="XM_023608577.1"/>
</dbReference>
<dbReference type="GeneID" id="35439567"/>
<protein>
    <submittedName>
        <fullName evidence="1">Uncharacterized protein</fullName>
    </submittedName>
</protein>
<gene>
    <name evidence="1" type="ORF">RHIMIDRAFT_236553</name>
</gene>
<dbReference type="AlphaFoldDB" id="A0A2G4SXJ6"/>
<keyword evidence="2" id="KW-1185">Reference proteome</keyword>
<dbReference type="Proteomes" id="UP000242254">
    <property type="component" value="Unassembled WGS sequence"/>
</dbReference>